<name>A0A6G1K2D2_9PLEO</name>
<proteinExistence type="predicted"/>
<organism evidence="1 2">
    <name type="scientific">Pleomassaria siparia CBS 279.74</name>
    <dbReference type="NCBI Taxonomy" id="1314801"/>
    <lineage>
        <taxon>Eukaryota</taxon>
        <taxon>Fungi</taxon>
        <taxon>Dikarya</taxon>
        <taxon>Ascomycota</taxon>
        <taxon>Pezizomycotina</taxon>
        <taxon>Dothideomycetes</taxon>
        <taxon>Pleosporomycetidae</taxon>
        <taxon>Pleosporales</taxon>
        <taxon>Pleomassariaceae</taxon>
        <taxon>Pleomassaria</taxon>
    </lineage>
</organism>
<protein>
    <submittedName>
        <fullName evidence="1">Uncharacterized protein</fullName>
    </submittedName>
</protein>
<evidence type="ECO:0000313" key="2">
    <source>
        <dbReference type="Proteomes" id="UP000799428"/>
    </source>
</evidence>
<evidence type="ECO:0000313" key="1">
    <source>
        <dbReference type="EMBL" id="KAF2707029.1"/>
    </source>
</evidence>
<dbReference type="AlphaFoldDB" id="A0A6G1K2D2"/>
<gene>
    <name evidence="1" type="ORF">K504DRAFT_48914</name>
</gene>
<sequence length="81" mass="9273">MRVGAIIFFIPLASFPLHRHQRHFFVACAETSFSATFEQPTIGKSRMPRPLRGDRLGETVRVGRHYALYVVGREGRVFRIG</sequence>
<dbReference type="EMBL" id="MU005774">
    <property type="protein sequence ID" value="KAF2707029.1"/>
    <property type="molecule type" value="Genomic_DNA"/>
</dbReference>
<reference evidence="1" key="1">
    <citation type="journal article" date="2020" name="Stud. Mycol.">
        <title>101 Dothideomycetes genomes: a test case for predicting lifestyles and emergence of pathogens.</title>
        <authorList>
            <person name="Haridas S."/>
            <person name="Albert R."/>
            <person name="Binder M."/>
            <person name="Bloem J."/>
            <person name="Labutti K."/>
            <person name="Salamov A."/>
            <person name="Andreopoulos B."/>
            <person name="Baker S."/>
            <person name="Barry K."/>
            <person name="Bills G."/>
            <person name="Bluhm B."/>
            <person name="Cannon C."/>
            <person name="Castanera R."/>
            <person name="Culley D."/>
            <person name="Daum C."/>
            <person name="Ezra D."/>
            <person name="Gonzalez J."/>
            <person name="Henrissat B."/>
            <person name="Kuo A."/>
            <person name="Liang C."/>
            <person name="Lipzen A."/>
            <person name="Lutzoni F."/>
            <person name="Magnuson J."/>
            <person name="Mondo S."/>
            <person name="Nolan M."/>
            <person name="Ohm R."/>
            <person name="Pangilinan J."/>
            <person name="Park H.-J."/>
            <person name="Ramirez L."/>
            <person name="Alfaro M."/>
            <person name="Sun H."/>
            <person name="Tritt A."/>
            <person name="Yoshinaga Y."/>
            <person name="Zwiers L.-H."/>
            <person name="Turgeon B."/>
            <person name="Goodwin S."/>
            <person name="Spatafora J."/>
            <person name="Crous P."/>
            <person name="Grigoriev I."/>
        </authorList>
    </citation>
    <scope>NUCLEOTIDE SEQUENCE</scope>
    <source>
        <strain evidence="1">CBS 279.74</strain>
    </source>
</reference>
<accession>A0A6G1K2D2</accession>
<dbReference type="Proteomes" id="UP000799428">
    <property type="component" value="Unassembled WGS sequence"/>
</dbReference>
<keyword evidence="2" id="KW-1185">Reference proteome</keyword>